<evidence type="ECO:0000313" key="2">
    <source>
        <dbReference type="EMBL" id="SIR58000.1"/>
    </source>
</evidence>
<evidence type="ECO:0000259" key="1">
    <source>
        <dbReference type="Pfam" id="PF23458"/>
    </source>
</evidence>
<proteinExistence type="predicted"/>
<dbReference type="EMBL" id="FTNO01000002">
    <property type="protein sequence ID" value="SIR58000.1"/>
    <property type="molecule type" value="Genomic_DNA"/>
</dbReference>
<dbReference type="Pfam" id="PF23458">
    <property type="entry name" value="DUF7130"/>
    <property type="match status" value="1"/>
</dbReference>
<protein>
    <recommendedName>
        <fullName evidence="1">DUF7130 domain-containing protein</fullName>
    </recommendedName>
</protein>
<accession>A0A1N7C341</accession>
<keyword evidence="3" id="KW-1185">Reference proteome</keyword>
<reference evidence="3" key="1">
    <citation type="submission" date="2017-01" db="EMBL/GenBank/DDBJ databases">
        <authorList>
            <person name="Varghese N."/>
            <person name="Submissions S."/>
        </authorList>
    </citation>
    <scope>NUCLEOTIDE SEQUENCE [LARGE SCALE GENOMIC DNA]</scope>
    <source>
        <strain evidence="3">CGMCC 1.7737</strain>
    </source>
</reference>
<gene>
    <name evidence="2" type="ORF">SAMN05421858_2931</name>
</gene>
<dbReference type="InterPro" id="IPR055554">
    <property type="entry name" value="DUF7130"/>
</dbReference>
<sequence length="107" mass="11984">MVSDSGERPDEETDVEKVELGQEIYDGDGTKLGTIRGFDESGFYVTMREGYEALSIGHARAGHEFGEAELMWRCSNCGEMGDLDDGLPDTCPNCDKPKEDLYYWTED</sequence>
<name>A0A1N7C341_9EURY</name>
<dbReference type="AlphaFoldDB" id="A0A1N7C341"/>
<dbReference type="OrthoDB" id="45654at2157"/>
<dbReference type="RefSeq" id="WP_076430893.1">
    <property type="nucleotide sequence ID" value="NZ_FTNO01000002.1"/>
</dbReference>
<dbReference type="Gene3D" id="2.20.28.10">
    <property type="match status" value="1"/>
</dbReference>
<organism evidence="2 3">
    <name type="scientific">Haladaptatus litoreus</name>
    <dbReference type="NCBI Taxonomy" id="553468"/>
    <lineage>
        <taxon>Archaea</taxon>
        <taxon>Methanobacteriati</taxon>
        <taxon>Methanobacteriota</taxon>
        <taxon>Stenosarchaea group</taxon>
        <taxon>Halobacteria</taxon>
        <taxon>Halobacteriales</taxon>
        <taxon>Haladaptataceae</taxon>
        <taxon>Haladaptatus</taxon>
    </lineage>
</organism>
<evidence type="ECO:0000313" key="3">
    <source>
        <dbReference type="Proteomes" id="UP000186914"/>
    </source>
</evidence>
<feature type="domain" description="DUF7130" evidence="1">
    <location>
        <begin position="20"/>
        <end position="107"/>
    </location>
</feature>
<dbReference type="Proteomes" id="UP000186914">
    <property type="component" value="Unassembled WGS sequence"/>
</dbReference>
<dbReference type="SUPFAM" id="SSF57802">
    <property type="entry name" value="Rubredoxin-like"/>
    <property type="match status" value="1"/>
</dbReference>